<dbReference type="Proteomes" id="UP000001357">
    <property type="component" value="Unassembled WGS sequence"/>
</dbReference>
<evidence type="ECO:0000313" key="2">
    <source>
        <dbReference type="EMBL" id="EDQ89523.1"/>
    </source>
</evidence>
<proteinExistence type="predicted"/>
<feature type="region of interest" description="Disordered" evidence="1">
    <location>
        <begin position="229"/>
        <end position="248"/>
    </location>
</feature>
<dbReference type="GeneID" id="5890749"/>
<dbReference type="SUPFAM" id="SSF52540">
    <property type="entry name" value="P-loop containing nucleoside triphosphate hydrolases"/>
    <property type="match status" value="1"/>
</dbReference>
<evidence type="ECO:0008006" key="4">
    <source>
        <dbReference type="Google" id="ProtNLM"/>
    </source>
</evidence>
<organism evidence="2 3">
    <name type="scientific">Monosiga brevicollis</name>
    <name type="common">Choanoflagellate</name>
    <dbReference type="NCBI Taxonomy" id="81824"/>
    <lineage>
        <taxon>Eukaryota</taxon>
        <taxon>Choanoflagellata</taxon>
        <taxon>Craspedida</taxon>
        <taxon>Salpingoecidae</taxon>
        <taxon>Monosiga</taxon>
    </lineage>
</organism>
<sequence>MKLVSLLHQARFSARLSSIAVAPTGSRLTSPSALGWLSRCQALGSNSRRTWASDAKAAEVTVADAPQEDGANGKVEVGGKAVRRGTTSQGPDVHDSPDIARSIFDAVWRRLEREHGRANLRFPSTIVYLNGAPGSGKGTMAKYFVNELHLNHIATSSLLQTPEAQKMKSTSMLVNDSDVEVIKQLQQRMAELHREFFHTDLATHFPRPKFHVVMLYIGEEESVKRQMKRGEQVEEHNARVEASGEGRKVENRTTDIDETLARKRYRIFREEGYEPIRTLRSLFNYHFIAADGSIEEVRARVMREFAYQSSLELSDATFARLQTLPSAESISLHFRANLVKELDQYEARSPELVDECITIIQRDFLPQIRLCQSSGRAVVKSYHDIFQERTRALRIVVAILAERGFEVSVRRDEVHIPREVDEHNRILNYTRKYVLFDIMFPKAKI</sequence>
<dbReference type="OMA" id="LIFNQAW"/>
<gene>
    <name evidence="2" type="ORF">MONBRDRAFT_32330</name>
</gene>
<evidence type="ECO:0000313" key="3">
    <source>
        <dbReference type="Proteomes" id="UP000001357"/>
    </source>
</evidence>
<name>A9UYU6_MONBE</name>
<dbReference type="Gene3D" id="3.40.50.300">
    <property type="entry name" value="P-loop containing nucleotide triphosphate hydrolases"/>
    <property type="match status" value="1"/>
</dbReference>
<keyword evidence="3" id="KW-1185">Reference proteome</keyword>
<dbReference type="GO" id="GO:0005737">
    <property type="term" value="C:cytoplasm"/>
    <property type="evidence" value="ECO:0000318"/>
    <property type="project" value="GO_Central"/>
</dbReference>
<dbReference type="STRING" id="81824.A9UYU6"/>
<reference evidence="2 3" key="1">
    <citation type="journal article" date="2008" name="Nature">
        <title>The genome of the choanoflagellate Monosiga brevicollis and the origin of metazoans.</title>
        <authorList>
            <consortium name="JGI Sequencing"/>
            <person name="King N."/>
            <person name="Westbrook M.J."/>
            <person name="Young S.L."/>
            <person name="Kuo A."/>
            <person name="Abedin M."/>
            <person name="Chapman J."/>
            <person name="Fairclough S."/>
            <person name="Hellsten U."/>
            <person name="Isogai Y."/>
            <person name="Letunic I."/>
            <person name="Marr M."/>
            <person name="Pincus D."/>
            <person name="Putnam N."/>
            <person name="Rokas A."/>
            <person name="Wright K.J."/>
            <person name="Zuzow R."/>
            <person name="Dirks W."/>
            <person name="Good M."/>
            <person name="Goodstein D."/>
            <person name="Lemons D."/>
            <person name="Li W."/>
            <person name="Lyons J.B."/>
            <person name="Morris A."/>
            <person name="Nichols S."/>
            <person name="Richter D.J."/>
            <person name="Salamov A."/>
            <person name="Bork P."/>
            <person name="Lim W.A."/>
            <person name="Manning G."/>
            <person name="Miller W.T."/>
            <person name="McGinnis W."/>
            <person name="Shapiro H."/>
            <person name="Tjian R."/>
            <person name="Grigoriev I.V."/>
            <person name="Rokhsar D."/>
        </authorList>
    </citation>
    <scope>NUCLEOTIDE SEQUENCE [LARGE SCALE GENOMIC DNA]</scope>
    <source>
        <strain evidence="3">MX1 / ATCC 50154</strain>
    </source>
</reference>
<accession>A9UYU6</accession>
<dbReference type="Pfam" id="PF13207">
    <property type="entry name" value="AAA_17"/>
    <property type="match status" value="1"/>
</dbReference>
<dbReference type="GO" id="GO:0004017">
    <property type="term" value="F:AMP kinase activity"/>
    <property type="evidence" value="ECO:0000318"/>
    <property type="project" value="GO_Central"/>
</dbReference>
<protein>
    <recommendedName>
        <fullName evidence="4">Adenylate kinase</fullName>
    </recommendedName>
</protein>
<dbReference type="eggNOG" id="ENOG502QQR2">
    <property type="taxonomic scope" value="Eukaryota"/>
</dbReference>
<dbReference type="KEGG" id="mbr:MONBRDRAFT_32330"/>
<dbReference type="GO" id="GO:0005739">
    <property type="term" value="C:mitochondrion"/>
    <property type="evidence" value="ECO:0000318"/>
    <property type="project" value="GO_Central"/>
</dbReference>
<evidence type="ECO:0000256" key="1">
    <source>
        <dbReference type="SAM" id="MobiDB-lite"/>
    </source>
</evidence>
<dbReference type="InterPro" id="IPR027417">
    <property type="entry name" value="P-loop_NTPase"/>
</dbReference>
<dbReference type="EMBL" id="CH991550">
    <property type="protein sequence ID" value="EDQ89523.1"/>
    <property type="molecule type" value="Genomic_DNA"/>
</dbReference>
<dbReference type="RefSeq" id="XP_001745552.1">
    <property type="nucleotide sequence ID" value="XM_001745500.1"/>
</dbReference>
<dbReference type="AlphaFoldDB" id="A9UYU6"/>
<dbReference type="InParanoid" id="A9UYU6"/>